<feature type="non-terminal residue" evidence="2">
    <location>
        <position position="1"/>
    </location>
</feature>
<gene>
    <name evidence="2" type="ORF">AVDCRST_MAG66-4716</name>
</gene>
<dbReference type="AlphaFoldDB" id="A0A6J4QMN3"/>
<protein>
    <submittedName>
        <fullName evidence="2">Uncharacterized protein</fullName>
    </submittedName>
</protein>
<accession>A0A6J4QMN3</accession>
<feature type="compositionally biased region" description="Low complexity" evidence="1">
    <location>
        <begin position="44"/>
        <end position="53"/>
    </location>
</feature>
<evidence type="ECO:0000256" key="1">
    <source>
        <dbReference type="SAM" id="MobiDB-lite"/>
    </source>
</evidence>
<feature type="non-terminal residue" evidence="2">
    <location>
        <position position="91"/>
    </location>
</feature>
<dbReference type="EMBL" id="CADCUS010000636">
    <property type="protein sequence ID" value="CAA9449322.1"/>
    <property type="molecule type" value="Genomic_DNA"/>
</dbReference>
<evidence type="ECO:0000313" key="2">
    <source>
        <dbReference type="EMBL" id="CAA9449322.1"/>
    </source>
</evidence>
<feature type="compositionally biased region" description="Basic and acidic residues" evidence="1">
    <location>
        <begin position="62"/>
        <end position="91"/>
    </location>
</feature>
<name>A0A6J4QMN3_9PSEU</name>
<sequence length="91" mass="9637">AQPRRTPDPRGHRTPARGRRPGPGAALPGARGFVRARPTHRDPVPAGRAGAPRGARRRRGGAGRDRGPDRPGHRLRRDAGGDGGRDPPVDV</sequence>
<feature type="compositionally biased region" description="Low complexity" evidence="1">
    <location>
        <begin position="22"/>
        <end position="32"/>
    </location>
</feature>
<feature type="region of interest" description="Disordered" evidence="1">
    <location>
        <begin position="1"/>
        <end position="91"/>
    </location>
</feature>
<proteinExistence type="predicted"/>
<feature type="compositionally biased region" description="Basic and acidic residues" evidence="1">
    <location>
        <begin position="1"/>
        <end position="11"/>
    </location>
</feature>
<reference evidence="2" key="1">
    <citation type="submission" date="2020-02" db="EMBL/GenBank/DDBJ databases">
        <authorList>
            <person name="Meier V. D."/>
        </authorList>
    </citation>
    <scope>NUCLEOTIDE SEQUENCE</scope>
    <source>
        <strain evidence="2">AVDCRST_MAG66</strain>
    </source>
</reference>
<organism evidence="2">
    <name type="scientific">uncultured Pseudonocardia sp</name>
    <dbReference type="NCBI Taxonomy" id="211455"/>
    <lineage>
        <taxon>Bacteria</taxon>
        <taxon>Bacillati</taxon>
        <taxon>Actinomycetota</taxon>
        <taxon>Actinomycetes</taxon>
        <taxon>Pseudonocardiales</taxon>
        <taxon>Pseudonocardiaceae</taxon>
        <taxon>Pseudonocardia</taxon>
        <taxon>environmental samples</taxon>
    </lineage>
</organism>